<comment type="caution">
    <text evidence="1">The sequence shown here is derived from an EMBL/GenBank/DDBJ whole genome shotgun (WGS) entry which is preliminary data.</text>
</comment>
<dbReference type="EMBL" id="BSXS01003281">
    <property type="protein sequence ID" value="GME80967.1"/>
    <property type="molecule type" value="Genomic_DNA"/>
</dbReference>
<keyword evidence="2" id="KW-1185">Reference proteome</keyword>
<name>A0ACB5T4C3_AMBMO</name>
<sequence>MPITKHWKYEEEIVTSSLKGLCHANPDLKLIESERVVFNSVSPKDKVFILSGGGSGHEPLHGGFVGTGGIDIVAAGYVFASPSSKQIYTGLKTHQSEKGTLVVVKNYTGDILHFGLAAEKAKAEGYPVEVVIVQDDVAIGKTKNGMVGRRGLSGTAFVHKVAGAKSAKDNNKASLKEVYQFVSKVNENLVTIGASLDHVTIPGKQEDNDDDAKDSDDENKFEYLKEDEAELGLGIHNELGAVQLSPIPSVEKLVPQLLEYLLKKDDPERNYVDFAPDDEVALMVNNLGSTSYLELYAIQNTVTQQLNKLYGIKPVRTYTGTYTTSLDGPGFSITLLNVTKSGGQEVLDCLDYPTTMPGWNSPFTANNWTKAQQSTYVVAAPELDYSGAKSQVSFTPEIFKAGLYKGCKAALAKRDKITFYDTVAGDGDCGDILASGCHAVIKLLDEDKLELKDGIVALSQLTDVIETAMGGTSGGLYSIYVSSIAKALREKEKESQDGTFPVTSATIAPVLQTALQSFYNYTRARVGDRTLVDALAPFVSTLVSTQGDLQKASVAAHDGAEATRKFKAKFGRATYVDESELAQFDDEGGLPDPGAIGLAALINGFVEGYFDFVKK</sequence>
<organism evidence="1 2">
    <name type="scientific">Ambrosiozyma monospora</name>
    <name type="common">Yeast</name>
    <name type="synonym">Endomycopsis monosporus</name>
    <dbReference type="NCBI Taxonomy" id="43982"/>
    <lineage>
        <taxon>Eukaryota</taxon>
        <taxon>Fungi</taxon>
        <taxon>Dikarya</taxon>
        <taxon>Ascomycota</taxon>
        <taxon>Saccharomycotina</taxon>
        <taxon>Pichiomycetes</taxon>
        <taxon>Pichiales</taxon>
        <taxon>Pichiaceae</taxon>
        <taxon>Ambrosiozyma</taxon>
    </lineage>
</organism>
<reference evidence="1" key="1">
    <citation type="submission" date="2023-04" db="EMBL/GenBank/DDBJ databases">
        <title>Ambrosiozyma monospora NBRC 10751.</title>
        <authorList>
            <person name="Ichikawa N."/>
            <person name="Sato H."/>
            <person name="Tonouchi N."/>
        </authorList>
    </citation>
    <scope>NUCLEOTIDE SEQUENCE</scope>
    <source>
        <strain evidence="1">NBRC 10751</strain>
    </source>
</reference>
<evidence type="ECO:0000313" key="2">
    <source>
        <dbReference type="Proteomes" id="UP001165064"/>
    </source>
</evidence>
<evidence type="ECO:0000313" key="1">
    <source>
        <dbReference type="EMBL" id="GME80967.1"/>
    </source>
</evidence>
<protein>
    <submittedName>
        <fullName evidence="1">Unnamed protein product</fullName>
    </submittedName>
</protein>
<dbReference type="Proteomes" id="UP001165064">
    <property type="component" value="Unassembled WGS sequence"/>
</dbReference>
<accession>A0ACB5T4C3</accession>
<proteinExistence type="predicted"/>
<gene>
    <name evidence="1" type="ORF">Amon02_000469100</name>
</gene>